<dbReference type="Pfam" id="PF07679">
    <property type="entry name" value="I-set"/>
    <property type="match status" value="1"/>
</dbReference>
<feature type="region of interest" description="Disordered" evidence="4">
    <location>
        <begin position="923"/>
        <end position="951"/>
    </location>
</feature>
<feature type="signal peptide" evidence="6">
    <location>
        <begin position="1"/>
        <end position="22"/>
    </location>
</feature>
<evidence type="ECO:0000256" key="3">
    <source>
        <dbReference type="ARBA" id="ARBA00023319"/>
    </source>
</evidence>
<evidence type="ECO:0000256" key="4">
    <source>
        <dbReference type="SAM" id="MobiDB-lite"/>
    </source>
</evidence>
<dbReference type="Pfam" id="PF13927">
    <property type="entry name" value="Ig_3"/>
    <property type="match status" value="3"/>
</dbReference>
<evidence type="ECO:0000256" key="5">
    <source>
        <dbReference type="SAM" id="Phobius"/>
    </source>
</evidence>
<feature type="domain" description="Ig-like" evidence="7">
    <location>
        <begin position="405"/>
        <end position="516"/>
    </location>
</feature>
<feature type="domain" description="Ig-like" evidence="7">
    <location>
        <begin position="225"/>
        <end position="307"/>
    </location>
</feature>
<protein>
    <submittedName>
        <fullName evidence="9">Cell adhesion molecule-related/down-regulated by oncogenes-like isoform X1</fullName>
    </submittedName>
</protein>
<evidence type="ECO:0000256" key="2">
    <source>
        <dbReference type="ARBA" id="ARBA00023157"/>
    </source>
</evidence>
<feature type="region of interest" description="Disordered" evidence="4">
    <location>
        <begin position="525"/>
        <end position="578"/>
    </location>
</feature>
<evidence type="ECO:0000259" key="8">
    <source>
        <dbReference type="PROSITE" id="PS50853"/>
    </source>
</evidence>
<feature type="compositionally biased region" description="Basic and acidic residues" evidence="4">
    <location>
        <begin position="547"/>
        <end position="562"/>
    </location>
</feature>
<keyword evidence="1" id="KW-0677">Repeat</keyword>
<dbReference type="PROSITE" id="PS50835">
    <property type="entry name" value="IG_LIKE"/>
    <property type="match status" value="5"/>
</dbReference>
<dbReference type="SMART" id="SM00408">
    <property type="entry name" value="IGc2"/>
    <property type="match status" value="5"/>
</dbReference>
<evidence type="ECO:0000259" key="7">
    <source>
        <dbReference type="PROSITE" id="PS50835"/>
    </source>
</evidence>
<feature type="chain" id="PRO_5046811763" evidence="6">
    <location>
        <begin position="23"/>
        <end position="1241"/>
    </location>
</feature>
<organism evidence="9 10">
    <name type="scientific">Huso huso</name>
    <name type="common">Beluga</name>
    <name type="synonym">Acipenser huso</name>
    <dbReference type="NCBI Taxonomy" id="61971"/>
    <lineage>
        <taxon>Eukaryota</taxon>
        <taxon>Metazoa</taxon>
        <taxon>Chordata</taxon>
        <taxon>Craniata</taxon>
        <taxon>Vertebrata</taxon>
        <taxon>Euteleostomi</taxon>
        <taxon>Actinopterygii</taxon>
        <taxon>Chondrostei</taxon>
        <taxon>Acipenseriformes</taxon>
        <taxon>Acipenseridae</taxon>
        <taxon>Huso</taxon>
    </lineage>
</organism>
<dbReference type="CDD" id="cd00096">
    <property type="entry name" value="Ig"/>
    <property type="match status" value="1"/>
</dbReference>
<reference evidence="9 10" key="1">
    <citation type="submission" date="2021-05" db="EMBL/GenBank/DDBJ databases">
        <authorList>
            <person name="Zahm M."/>
            <person name="Klopp C."/>
            <person name="Cabau C."/>
            <person name="Kuhl H."/>
            <person name="Suciu R."/>
            <person name="Ciorpac M."/>
            <person name="Holostenco D."/>
            <person name="Gessner J."/>
            <person name="Wuertz S."/>
            <person name="Hohne C."/>
            <person name="Stock M."/>
            <person name="Gislard M."/>
            <person name="Lluch J."/>
            <person name="Milhes M."/>
            <person name="Lampietro C."/>
            <person name="Lopez Roques C."/>
            <person name="Donnadieu C."/>
            <person name="Du K."/>
            <person name="Schartl M."/>
            <person name="Guiguen Y."/>
        </authorList>
    </citation>
    <scope>NUCLEOTIDE SEQUENCE [LARGE SCALE GENOMIC DNA]</scope>
    <source>
        <strain evidence="9">Hh-F2</strain>
        <tissue evidence="9">Blood</tissue>
    </source>
</reference>
<feature type="transmembrane region" description="Helical" evidence="5">
    <location>
        <begin position="960"/>
        <end position="985"/>
    </location>
</feature>
<dbReference type="PANTHER" id="PTHR44170:SF1">
    <property type="entry name" value="CELL ADHESION MOLECULE-RELATED_DOWN-REGULATED BY ONCOGENES"/>
    <property type="match status" value="1"/>
</dbReference>
<gene>
    <name evidence="9" type="ORF">HHUSO_G32547</name>
</gene>
<evidence type="ECO:0000313" key="10">
    <source>
        <dbReference type="Proteomes" id="UP001369086"/>
    </source>
</evidence>
<sequence>MGPVPGILPSFLCLALTSIITCGDVPLRFLSEPLSAVQVAEGQVELRCAAEPPSALLSWLFNGQQLDGQRLAGAEVRPGSLSLLSLQPLHGGRYQCVASTAAGAIISRSAYVSLAGLSDFGETTRETVTAEEGGAAHIECHLPKSNPPALPRYRVQGKWLEHSTDNFLILPSGNLQIVSVSAQDRGTYKCGAMNPVTRETKVEPHGHRLAVRRSEGRTPVRILYPRTPLLLTVVQPDSLTLECVVSGSPAPTVRWTKGGRSLAQSTRRRLLHSNLVLDSARETDAGDYQCIAETEAGELVMANYTVRVLEPAYLLRGLSDQSLPVGSTARFTCASRGNPAPNITWFHNAAPLHPSPRHQLSGARLRIAAVTHQDQGVYQCLADNGIGSAQSAGRLIIQSGHSSKPVITSPPSSSKVAEGDFVALSCNASGRPPPFIRWYDSQGPISSHPAHLLRAQPRRAPQAAARAWRADPPHLTMSRAGSSSLYIQAASLGHSGRYVCEASNELGSVQAEAFLTVVPFESSTVGVAGEAPPSGGGDLVQSDEGEGGYRQEAGHGEDKATPTERTSADPPPEAPIILSAPQTLKPDMYDLVWRPGRDWGTPINAYFVKYRKLDDGGNMVGGWYTVRVPGSENELRLTELEPSSLYEVLMVARSQAGEGQPAMLTFRTSKERPSTSKKTPPVTKVPPVKRLGVVIPGRHSGGEAGGSEAPDAAPLLRMVLRARTEATSVYVTWIPRANGGSPITAFRVEYRQLERSTEWGVAADSISPSKLSVEVRSLEPGASYKFRVVAVNTYGESPHSAPSRPYSVAGFSGRFSKPPITGPHIAYTEAVSDTQIMLKWTYTSSSNNNTPIQGFYIYYRPTDSDNDSDYKRDLVEGMKQWHLISHLQPETSYDIKMQCFNEGGESEYSNVMICETRVKRAPGASDFPPVPPKDLATPPSPSERGVGGGVLGSSPRSSDMLYLIVGSVLGVMVLILLVFIAMCLWKNRQQNALHKYDPPGYLYQGVEMSAHMLEYTTLPRTGRINGSLHALSNGCPHLHLKVGNGGGLNGGNGLYPGLDGTLEYEHPPHHLPNGGGMYSALPQSDPSECLSCRNCRNNNSRCFSKTNGTLPIMHHVGPCRQDNLEMVPLSHVTTPPHCDTSSPELPECHGEMGEEGQEPGEDTPPSLSQHPCCQLGELHQECQEEEQGEDEPCMEMESPVFRWEPLSLPPLDCNEKTAWISAGTAKDSSLEGFIQAQLQET</sequence>
<dbReference type="PROSITE" id="PS50853">
    <property type="entry name" value="FN3"/>
    <property type="match status" value="3"/>
</dbReference>
<keyword evidence="5" id="KW-1133">Transmembrane helix</keyword>
<feature type="domain" description="Fibronectin type-III" evidence="8">
    <location>
        <begin position="714"/>
        <end position="811"/>
    </location>
</feature>
<dbReference type="InterPro" id="IPR003961">
    <property type="entry name" value="FN3_dom"/>
</dbReference>
<dbReference type="Proteomes" id="UP001369086">
    <property type="component" value="Unassembled WGS sequence"/>
</dbReference>
<dbReference type="InterPro" id="IPR013098">
    <property type="entry name" value="Ig_I-set"/>
</dbReference>
<dbReference type="InterPro" id="IPR036179">
    <property type="entry name" value="Ig-like_dom_sf"/>
</dbReference>
<feature type="domain" description="Ig-like" evidence="7">
    <location>
        <begin position="26"/>
        <end position="113"/>
    </location>
</feature>
<dbReference type="Gene3D" id="2.60.40.10">
    <property type="entry name" value="Immunoglobulins"/>
    <property type="match status" value="8"/>
</dbReference>
<name>A0ABR0Y9N9_HUSHU</name>
<feature type="domain" description="Ig-like" evidence="7">
    <location>
        <begin position="118"/>
        <end position="203"/>
    </location>
</feature>
<dbReference type="EMBL" id="JAHFZB010000040">
    <property type="protein sequence ID" value="KAK6469131.1"/>
    <property type="molecule type" value="Genomic_DNA"/>
</dbReference>
<feature type="region of interest" description="Disordered" evidence="4">
    <location>
        <begin position="1133"/>
        <end position="1168"/>
    </location>
</feature>
<dbReference type="SMART" id="SM00409">
    <property type="entry name" value="IG"/>
    <property type="match status" value="5"/>
</dbReference>
<evidence type="ECO:0000313" key="9">
    <source>
        <dbReference type="EMBL" id="KAK6469131.1"/>
    </source>
</evidence>
<evidence type="ECO:0000256" key="1">
    <source>
        <dbReference type="ARBA" id="ARBA00022737"/>
    </source>
</evidence>
<keyword evidence="5" id="KW-0472">Membrane</keyword>
<feature type="domain" description="Fibronectin type-III" evidence="8">
    <location>
        <begin position="819"/>
        <end position="919"/>
    </location>
</feature>
<dbReference type="PANTHER" id="PTHR44170">
    <property type="entry name" value="PROTEIN SIDEKICK"/>
    <property type="match status" value="1"/>
</dbReference>
<dbReference type="InterPro" id="IPR007110">
    <property type="entry name" value="Ig-like_dom"/>
</dbReference>
<accession>A0ABR0Y9N9</accession>
<dbReference type="InterPro" id="IPR013783">
    <property type="entry name" value="Ig-like_fold"/>
</dbReference>
<dbReference type="SUPFAM" id="SSF49265">
    <property type="entry name" value="Fibronectin type III"/>
    <property type="match status" value="2"/>
</dbReference>
<dbReference type="InterPro" id="IPR036116">
    <property type="entry name" value="FN3_sf"/>
</dbReference>
<dbReference type="InterPro" id="IPR003598">
    <property type="entry name" value="Ig_sub2"/>
</dbReference>
<dbReference type="InterPro" id="IPR003599">
    <property type="entry name" value="Ig_sub"/>
</dbReference>
<keyword evidence="10" id="KW-1185">Reference proteome</keyword>
<keyword evidence="6" id="KW-0732">Signal</keyword>
<dbReference type="Pfam" id="PF00041">
    <property type="entry name" value="fn3"/>
    <property type="match status" value="3"/>
</dbReference>
<keyword evidence="5" id="KW-0812">Transmembrane</keyword>
<dbReference type="SUPFAM" id="SSF48726">
    <property type="entry name" value="Immunoglobulin"/>
    <property type="match status" value="5"/>
</dbReference>
<feature type="domain" description="Fibronectin type-III" evidence="8">
    <location>
        <begin position="571"/>
        <end position="672"/>
    </location>
</feature>
<dbReference type="SMART" id="SM00060">
    <property type="entry name" value="FN3"/>
    <property type="match status" value="3"/>
</dbReference>
<dbReference type="CDD" id="cd00063">
    <property type="entry name" value="FN3"/>
    <property type="match status" value="3"/>
</dbReference>
<proteinExistence type="predicted"/>
<evidence type="ECO:0000256" key="6">
    <source>
        <dbReference type="SAM" id="SignalP"/>
    </source>
</evidence>
<keyword evidence="2" id="KW-1015">Disulfide bond</keyword>
<feature type="domain" description="Ig-like" evidence="7">
    <location>
        <begin position="311"/>
        <end position="396"/>
    </location>
</feature>
<keyword evidence="3" id="KW-0393">Immunoglobulin domain</keyword>
<comment type="caution">
    <text evidence="9">The sequence shown here is derived from an EMBL/GenBank/DDBJ whole genome shotgun (WGS) entry which is preliminary data.</text>
</comment>